<gene>
    <name evidence="1" type="ORF">ECRA1380_LOCUS17208</name>
</gene>
<protein>
    <submittedName>
        <fullName evidence="1">Uncharacterized protein</fullName>
    </submittedName>
</protein>
<accession>A0A7S3P1Y0</accession>
<sequence>MSSKTVAPLYNPLDVSIDDHEDWKNQVLRDYYDTKESSRKVLMTSQFSKDKMEKDLGSVQTLRRKWDRFEASYKRACHRLNERIIEEESGLDMAKSKTKMQASLRNKFLQKVKRSNSLSPIDRM</sequence>
<reference evidence="1" key="1">
    <citation type="submission" date="2021-01" db="EMBL/GenBank/DDBJ databases">
        <authorList>
            <person name="Corre E."/>
            <person name="Pelletier E."/>
            <person name="Niang G."/>
            <person name="Scheremetjew M."/>
            <person name="Finn R."/>
            <person name="Kale V."/>
            <person name="Holt S."/>
            <person name="Cochrane G."/>
            <person name="Meng A."/>
            <person name="Brown T."/>
            <person name="Cohen L."/>
        </authorList>
    </citation>
    <scope>NUCLEOTIDE SEQUENCE</scope>
    <source>
        <strain evidence="1">CT5</strain>
    </source>
</reference>
<name>A0A7S3P1Y0_EUPCR</name>
<organism evidence="1">
    <name type="scientific">Euplotes crassus</name>
    <dbReference type="NCBI Taxonomy" id="5936"/>
    <lineage>
        <taxon>Eukaryota</taxon>
        <taxon>Sar</taxon>
        <taxon>Alveolata</taxon>
        <taxon>Ciliophora</taxon>
        <taxon>Intramacronucleata</taxon>
        <taxon>Spirotrichea</taxon>
        <taxon>Hypotrichia</taxon>
        <taxon>Euplotida</taxon>
        <taxon>Euplotidae</taxon>
        <taxon>Moneuplotes</taxon>
    </lineage>
</organism>
<evidence type="ECO:0000313" key="1">
    <source>
        <dbReference type="EMBL" id="CAE0392231.1"/>
    </source>
</evidence>
<dbReference type="EMBL" id="HBIK01036769">
    <property type="protein sequence ID" value="CAE0392231.1"/>
    <property type="molecule type" value="Transcribed_RNA"/>
</dbReference>
<dbReference type="AlphaFoldDB" id="A0A7S3P1Y0"/>
<proteinExistence type="predicted"/>